<comment type="caution">
    <text evidence="3">The sequence shown here is derived from an EMBL/GenBank/DDBJ whole genome shotgun (WGS) entry which is preliminary data.</text>
</comment>
<dbReference type="InterPro" id="IPR036163">
    <property type="entry name" value="HMA_dom_sf"/>
</dbReference>
<gene>
    <name evidence="3" type="ORF">GCM10007875_22090</name>
</gene>
<feature type="domain" description="HMA" evidence="2">
    <location>
        <begin position="1"/>
        <end position="63"/>
    </location>
</feature>
<dbReference type="PROSITE" id="PS01047">
    <property type="entry name" value="HMA_1"/>
    <property type="match status" value="1"/>
</dbReference>
<dbReference type="EMBL" id="BSOJ01000027">
    <property type="protein sequence ID" value="GLR27118.1"/>
    <property type="molecule type" value="Genomic_DNA"/>
</dbReference>
<evidence type="ECO:0000256" key="1">
    <source>
        <dbReference type="ARBA" id="ARBA00022723"/>
    </source>
</evidence>
<dbReference type="SUPFAM" id="SSF55008">
    <property type="entry name" value="HMA, heavy metal-associated domain"/>
    <property type="match status" value="1"/>
</dbReference>
<evidence type="ECO:0000259" key="2">
    <source>
        <dbReference type="PROSITE" id="PS50846"/>
    </source>
</evidence>
<dbReference type="Gene3D" id="3.30.70.100">
    <property type="match status" value="1"/>
</dbReference>
<protein>
    <submittedName>
        <fullName evidence="3">Copper chaperone</fullName>
    </submittedName>
</protein>
<proteinExistence type="predicted"/>
<dbReference type="CDD" id="cd00371">
    <property type="entry name" value="HMA"/>
    <property type="match status" value="1"/>
</dbReference>
<keyword evidence="1" id="KW-0479">Metal-binding</keyword>
<organism evidence="3 4">
    <name type="scientific">Limnobacter litoralis</name>
    <dbReference type="NCBI Taxonomy" id="481366"/>
    <lineage>
        <taxon>Bacteria</taxon>
        <taxon>Pseudomonadati</taxon>
        <taxon>Pseudomonadota</taxon>
        <taxon>Betaproteobacteria</taxon>
        <taxon>Burkholderiales</taxon>
        <taxon>Burkholderiaceae</taxon>
        <taxon>Limnobacter</taxon>
    </lineage>
</organism>
<dbReference type="RefSeq" id="WP_284281834.1">
    <property type="nucleotide sequence ID" value="NZ_BSOJ01000027.1"/>
</dbReference>
<dbReference type="Proteomes" id="UP001156664">
    <property type="component" value="Unassembled WGS sequence"/>
</dbReference>
<dbReference type="Pfam" id="PF00403">
    <property type="entry name" value="HMA"/>
    <property type="match status" value="1"/>
</dbReference>
<dbReference type="InterPro" id="IPR017969">
    <property type="entry name" value="Heavy-metal-associated_CS"/>
</dbReference>
<accession>A0ABQ5YW28</accession>
<sequence length="65" mass="6934">MTDLIVEEMTCGGCASAVTRAVQRIDSKAKVDVNLQTKQVKIESSQLVDKLIEVIADAGFPARAA</sequence>
<dbReference type="InterPro" id="IPR006121">
    <property type="entry name" value="HMA_dom"/>
</dbReference>
<reference evidence="4" key="1">
    <citation type="journal article" date="2019" name="Int. J. Syst. Evol. Microbiol.">
        <title>The Global Catalogue of Microorganisms (GCM) 10K type strain sequencing project: providing services to taxonomists for standard genome sequencing and annotation.</title>
        <authorList>
            <consortium name="The Broad Institute Genomics Platform"/>
            <consortium name="The Broad Institute Genome Sequencing Center for Infectious Disease"/>
            <person name="Wu L."/>
            <person name="Ma J."/>
        </authorList>
    </citation>
    <scope>NUCLEOTIDE SEQUENCE [LARGE SCALE GENOMIC DNA]</scope>
    <source>
        <strain evidence="4">NBRC 105857</strain>
    </source>
</reference>
<name>A0ABQ5YW28_9BURK</name>
<dbReference type="PROSITE" id="PS50846">
    <property type="entry name" value="HMA_2"/>
    <property type="match status" value="1"/>
</dbReference>
<keyword evidence="4" id="KW-1185">Reference proteome</keyword>
<evidence type="ECO:0000313" key="3">
    <source>
        <dbReference type="EMBL" id="GLR27118.1"/>
    </source>
</evidence>
<evidence type="ECO:0000313" key="4">
    <source>
        <dbReference type="Proteomes" id="UP001156664"/>
    </source>
</evidence>